<keyword evidence="2" id="KW-0472">Membrane</keyword>
<dbReference type="Pfam" id="PF00069">
    <property type="entry name" value="Pkinase"/>
    <property type="match status" value="1"/>
</dbReference>
<evidence type="ECO:0000313" key="4">
    <source>
        <dbReference type="EMBL" id="MBL0385374.1"/>
    </source>
</evidence>
<dbReference type="EMBL" id="JAEQNB010000001">
    <property type="protein sequence ID" value="MBL0385374.1"/>
    <property type="molecule type" value="Genomic_DNA"/>
</dbReference>
<evidence type="ECO:0000259" key="3">
    <source>
        <dbReference type="PROSITE" id="PS50011"/>
    </source>
</evidence>
<accession>A0ABS1J525</accession>
<feature type="domain" description="Protein kinase" evidence="3">
    <location>
        <begin position="28"/>
        <end position="294"/>
    </location>
</feature>
<dbReference type="InterPro" id="IPR017441">
    <property type="entry name" value="Protein_kinase_ATP_BS"/>
</dbReference>
<dbReference type="SMART" id="SM00220">
    <property type="entry name" value="S_TKc"/>
    <property type="match status" value="1"/>
</dbReference>
<keyword evidence="2" id="KW-0812">Transmembrane</keyword>
<feature type="transmembrane region" description="Helical" evidence="2">
    <location>
        <begin position="290"/>
        <end position="311"/>
    </location>
</feature>
<dbReference type="RefSeq" id="WP_201630631.1">
    <property type="nucleotide sequence ID" value="NZ_JAEQNB010000001.1"/>
</dbReference>
<dbReference type="Gene3D" id="1.10.510.10">
    <property type="entry name" value="Transferase(Phosphotransferase) domain 1"/>
    <property type="match status" value="1"/>
</dbReference>
<protein>
    <submittedName>
        <fullName evidence="4">Phosphotransferase</fullName>
    </submittedName>
</protein>
<keyword evidence="2" id="KW-1133">Transmembrane helix</keyword>
<reference evidence="4 5" key="1">
    <citation type="submission" date="2021-01" db="EMBL/GenBank/DDBJ databases">
        <title>Tumebacillus sp. strain ITR2 16S ribosomal RNA gene Genome sequencing and assembly.</title>
        <authorList>
            <person name="Kang M."/>
        </authorList>
    </citation>
    <scope>NUCLEOTIDE SEQUENCE [LARGE SCALE GENOMIC DNA]</scope>
    <source>
        <strain evidence="4 5">ITR2</strain>
    </source>
</reference>
<dbReference type="PANTHER" id="PTHR44167:SF30">
    <property type="entry name" value="PHOSPHORYLASE KINASE"/>
    <property type="match status" value="1"/>
</dbReference>
<dbReference type="InterPro" id="IPR000719">
    <property type="entry name" value="Prot_kinase_dom"/>
</dbReference>
<evidence type="ECO:0000256" key="1">
    <source>
        <dbReference type="PROSITE-ProRule" id="PRU10141"/>
    </source>
</evidence>
<dbReference type="PROSITE" id="PS00107">
    <property type="entry name" value="PROTEIN_KINASE_ATP"/>
    <property type="match status" value="1"/>
</dbReference>
<dbReference type="InterPro" id="IPR011009">
    <property type="entry name" value="Kinase-like_dom_sf"/>
</dbReference>
<dbReference type="Proteomes" id="UP000602284">
    <property type="component" value="Unassembled WGS sequence"/>
</dbReference>
<dbReference type="PANTHER" id="PTHR44167">
    <property type="entry name" value="OVARIAN-SPECIFIC SERINE/THREONINE-PROTEIN KINASE LOK-RELATED"/>
    <property type="match status" value="1"/>
</dbReference>
<dbReference type="SUPFAM" id="SSF56112">
    <property type="entry name" value="Protein kinase-like (PK-like)"/>
    <property type="match status" value="1"/>
</dbReference>
<proteinExistence type="predicted"/>
<name>A0ABS1J525_9BACL</name>
<evidence type="ECO:0000256" key="2">
    <source>
        <dbReference type="SAM" id="Phobius"/>
    </source>
</evidence>
<gene>
    <name evidence="4" type="ORF">JJB07_01830</name>
</gene>
<organism evidence="4 5">
    <name type="scientific">Tumebacillus amylolyticus</name>
    <dbReference type="NCBI Taxonomy" id="2801339"/>
    <lineage>
        <taxon>Bacteria</taxon>
        <taxon>Bacillati</taxon>
        <taxon>Bacillota</taxon>
        <taxon>Bacilli</taxon>
        <taxon>Bacillales</taxon>
        <taxon>Alicyclobacillaceae</taxon>
        <taxon>Tumebacillus</taxon>
    </lineage>
</organism>
<evidence type="ECO:0000313" key="5">
    <source>
        <dbReference type="Proteomes" id="UP000602284"/>
    </source>
</evidence>
<keyword evidence="5" id="KW-1185">Reference proteome</keyword>
<feature type="binding site" evidence="1">
    <location>
        <position position="55"/>
    </location>
    <ligand>
        <name>ATP</name>
        <dbReference type="ChEBI" id="CHEBI:30616"/>
    </ligand>
</feature>
<keyword evidence="1" id="KW-0547">Nucleotide-binding</keyword>
<comment type="caution">
    <text evidence="4">The sequence shown here is derived from an EMBL/GenBank/DDBJ whole genome shotgun (WGS) entry which is preliminary data.</text>
</comment>
<keyword evidence="1" id="KW-0067">ATP-binding</keyword>
<sequence length="312" mass="35515">MATWQPTWSDPFFQKGQFITGLWNKKRYRIDGMLGSGANGEVYRVTCDGQTYALKVSAQAPEISLEHKILKQLQGVARGADLGPLIFDLDDVQTPRGKVFFYVMEWVRGTDLPDFLQKRGAHWTPVLLLQLCTYLERLHAQGYCFGDLKAENCLVNEEHGIVRLVDFGGVTPFGRGVKEYTEWYDRAWWGQGSRLSEESYDVFALSMLAIQLLAPEARKGVSQIGPNYSMLKKAILSDPRFDDWRGLLKGVGDGRIRTIASLREALSPLVKKSVETEKKLKRKQTRRRDWTDWLLLGSAAVLVLVFCQFLLF</sequence>
<dbReference type="PROSITE" id="PS50011">
    <property type="entry name" value="PROTEIN_KINASE_DOM"/>
    <property type="match status" value="1"/>
</dbReference>